<protein>
    <submittedName>
        <fullName evidence="3">Phage head morphogenesis protein, SPP1 gp7 family</fullName>
    </submittedName>
</protein>
<dbReference type="Pfam" id="PF04233">
    <property type="entry name" value="Phage_Mu_F"/>
    <property type="match status" value="1"/>
</dbReference>
<dbReference type="RefSeq" id="WP_023211451.1">
    <property type="nucleotide sequence ID" value="NC_015519.1"/>
</dbReference>
<dbReference type="STRING" id="1209989.TepRe1_1048"/>
<feature type="region of interest" description="Disordered" evidence="1">
    <location>
        <begin position="288"/>
        <end position="310"/>
    </location>
</feature>
<dbReference type="eggNOG" id="COG2369">
    <property type="taxonomic scope" value="Bacteria"/>
</dbReference>
<organism evidence="3 4">
    <name type="scientific">Tepidanaerobacter acetatoxydans (strain DSM 21804 / JCM 16047 / Re1)</name>
    <dbReference type="NCBI Taxonomy" id="1209989"/>
    <lineage>
        <taxon>Bacteria</taxon>
        <taxon>Bacillati</taxon>
        <taxon>Bacillota</taxon>
        <taxon>Clostridia</taxon>
        <taxon>Thermosediminibacterales</taxon>
        <taxon>Tepidanaerobacteraceae</taxon>
        <taxon>Tepidanaerobacter</taxon>
    </lineage>
</organism>
<gene>
    <name evidence="3" type="ordered locus">TEPIRE1_1146</name>
</gene>
<dbReference type="AlphaFoldDB" id="U4Q8H6"/>
<evidence type="ECO:0000256" key="1">
    <source>
        <dbReference type="SAM" id="MobiDB-lite"/>
    </source>
</evidence>
<evidence type="ECO:0000313" key="3">
    <source>
        <dbReference type="EMBL" id="CDI40588.1"/>
    </source>
</evidence>
<dbReference type="Proteomes" id="UP000010802">
    <property type="component" value="Chromosome"/>
</dbReference>
<name>U4Q8H6_TEPAE</name>
<dbReference type="KEGG" id="tae:TepiRe1_1146"/>
<dbReference type="InterPro" id="IPR006528">
    <property type="entry name" value="Phage_head_morphogenesis_dom"/>
</dbReference>
<dbReference type="EMBL" id="HF563609">
    <property type="protein sequence ID" value="CDI40588.1"/>
    <property type="molecule type" value="Genomic_DNA"/>
</dbReference>
<dbReference type="HOGENOM" id="CLU_017434_5_2_9"/>
<reference evidence="4" key="1">
    <citation type="journal article" date="2013" name="Genome Announc.">
        <title>First genome sequence of a syntrophic acetate-oxidizing bacterium, Tepidanaerobacter acetatoxydans strain Re1.</title>
        <authorList>
            <person name="Manzoor S."/>
            <person name="Bongcam-Rudloff E."/>
            <person name="Schnurer A."/>
            <person name="Muller B."/>
        </authorList>
    </citation>
    <scope>NUCLEOTIDE SEQUENCE [LARGE SCALE GENOMIC DNA]</scope>
    <source>
        <strain evidence="4">Re1</strain>
    </source>
</reference>
<dbReference type="eggNOG" id="COG5529">
    <property type="taxonomic scope" value="Bacteria"/>
</dbReference>
<proteinExistence type="predicted"/>
<evidence type="ECO:0000259" key="2">
    <source>
        <dbReference type="Pfam" id="PF04233"/>
    </source>
</evidence>
<accession>U4Q8H6</accession>
<dbReference type="NCBIfam" id="TIGR01641">
    <property type="entry name" value="phageSPP1_gp7"/>
    <property type="match status" value="1"/>
</dbReference>
<sequence length="527" mass="62210">MRSDKYWANRAKERMNYYHRNSDKTIQTITKAYDKAIRDIEEDIKNIFDKYASDSNLSYQEARRYLNQRIPNFILNLMRQYYPNIKNETIKRWMLAKVNAPAYKARITRLEALKETVYFRCKQIADVEITLSERQYIDTINQAYYRNIHDIHKGLGTGFDFAALPTKTIEQILKNPWSGKHFSERIWGNTDVLAEKLTETITAGFMSGKSYYKMAKELEEYTEYGKYAAMRLVRTESTYMANMAEIESYKECGIEKYIYISTLDNRTSEICQKLDRKVFKVSEAEPGKNLPPMHPNCRSTTGAYLGPDTLKDTQRRARDPVTGRTYLIPADMDYKEWYQKYVVDKYGQDQAEVMKKKILNKVSDKKQYEKYKEVLGKDMPNSFDKFQDLKYNDIKKWEQTKSFYKQKIDGWIPDNMTIKIWSNNKNAIDWQAIDFAPKKFKDHYQRHSSDFGNITEKEYSVMAKDLLNSKITGDIDGFTTKQGYIFRYDKSNNSFAVARPDGVIATFFKPDKGLEYWEGEKKKYEPK</sequence>
<feature type="domain" description="Phage head morphogenesis" evidence="2">
    <location>
        <begin position="196"/>
        <end position="300"/>
    </location>
</feature>
<evidence type="ECO:0000313" key="4">
    <source>
        <dbReference type="Proteomes" id="UP000010802"/>
    </source>
</evidence>
<keyword evidence="4" id="KW-1185">Reference proteome</keyword>